<dbReference type="SUPFAM" id="SSF52540">
    <property type="entry name" value="P-loop containing nucleoside triphosphate hydrolases"/>
    <property type="match status" value="1"/>
</dbReference>
<dbReference type="PANTHER" id="PTHR43699">
    <property type="entry name" value="3-DEHYDROQUINATE DEHYDRATASE"/>
    <property type="match status" value="1"/>
</dbReference>
<dbReference type="NCBIfam" id="TIGR01093">
    <property type="entry name" value="aroD"/>
    <property type="match status" value="1"/>
</dbReference>
<dbReference type="InterPro" id="IPR023000">
    <property type="entry name" value="Shikimate_kinase_CS"/>
</dbReference>
<comment type="catalytic activity">
    <reaction evidence="1">
        <text>3-dehydroquinate = 3-dehydroshikimate + H2O</text>
        <dbReference type="Rhea" id="RHEA:21096"/>
        <dbReference type="ChEBI" id="CHEBI:15377"/>
        <dbReference type="ChEBI" id="CHEBI:16630"/>
        <dbReference type="ChEBI" id="CHEBI:32364"/>
        <dbReference type="EC" id="4.2.1.10"/>
    </reaction>
</comment>
<reference evidence="12" key="1">
    <citation type="journal article" date="2020" name="J. Eukaryot. Microbiol.">
        <title>De novo Sequencing, Assembly and Annotation of the Transcriptome for the Free-Living Testate Amoeba Arcella intermedia.</title>
        <authorList>
            <person name="Ribeiro G.M."/>
            <person name="Porfirio-Sousa A.L."/>
            <person name="Maurer-Alcala X.X."/>
            <person name="Katz L.A."/>
            <person name="Lahr D.J.G."/>
        </authorList>
    </citation>
    <scope>NUCLEOTIDE SEQUENCE</scope>
</reference>
<keyword evidence="6" id="KW-0418">Kinase</keyword>
<evidence type="ECO:0000256" key="10">
    <source>
        <dbReference type="ARBA" id="ARBA00023270"/>
    </source>
</evidence>
<keyword evidence="5" id="KW-0547">Nucleotide-binding</keyword>
<dbReference type="CDD" id="cd00502">
    <property type="entry name" value="DHQase_I"/>
    <property type="match status" value="1"/>
</dbReference>
<dbReference type="UniPathway" id="UPA00053">
    <property type="reaction ID" value="UER00088"/>
</dbReference>
<dbReference type="InterPro" id="IPR000623">
    <property type="entry name" value="Shikimate_kinase/TSH1"/>
</dbReference>
<dbReference type="InterPro" id="IPR031322">
    <property type="entry name" value="Shikimate/glucono_kinase"/>
</dbReference>
<dbReference type="Pfam" id="PF01202">
    <property type="entry name" value="SKI"/>
    <property type="match status" value="1"/>
</dbReference>
<evidence type="ECO:0000256" key="1">
    <source>
        <dbReference type="ARBA" id="ARBA00001864"/>
    </source>
</evidence>
<evidence type="ECO:0000256" key="2">
    <source>
        <dbReference type="ARBA" id="ARBA00004842"/>
    </source>
</evidence>
<organism evidence="12">
    <name type="scientific">Arcella intermedia</name>
    <dbReference type="NCBI Taxonomy" id="1963864"/>
    <lineage>
        <taxon>Eukaryota</taxon>
        <taxon>Amoebozoa</taxon>
        <taxon>Tubulinea</taxon>
        <taxon>Elardia</taxon>
        <taxon>Arcellinida</taxon>
        <taxon>Sphaerothecina</taxon>
        <taxon>Arcellidae</taxon>
        <taxon>Arcella</taxon>
    </lineage>
</organism>
<dbReference type="GO" id="GO:0008652">
    <property type="term" value="P:amino acid biosynthetic process"/>
    <property type="evidence" value="ECO:0007669"/>
    <property type="project" value="UniProtKB-KW"/>
</dbReference>
<dbReference type="AlphaFoldDB" id="A0A6B2L539"/>
<dbReference type="SUPFAM" id="SSF51569">
    <property type="entry name" value="Aldolase"/>
    <property type="match status" value="1"/>
</dbReference>
<evidence type="ECO:0000256" key="8">
    <source>
        <dbReference type="ARBA" id="ARBA00023141"/>
    </source>
</evidence>
<dbReference type="PROSITE" id="PS01128">
    <property type="entry name" value="SHIKIMATE_KINASE"/>
    <property type="match status" value="1"/>
</dbReference>
<accession>A0A6B2L539</accession>
<sequence length="400" mass="44973">MRGSGKSTTGKDVATNLGWSFLDLDDVFTTEKGETIREFIAKGNSWEDFRKIELEILKKVVTQNPTNTVVSCGGGIIETPESREFLQKYQGPVIHLSREIDSIVDYLSADKTRPSLGLEPRELWNKREPLYHTSSNYEFFSSKENEKSEAETHSRCIKFVRSVLFPKKLKMPSESFFLSLTFGDLSPVAQLIPHLVQDVNAVELRVDLLDNLSPNFIKKQIQILRDYAQDLPIIYTVRSKEQGGKFAGDENAMLGLLEIGLKANCEFIDVEAKWVGEGLSRRILEKKRLTQIIASEHDFVNAPTAENLQKLFNSCLKVNHADVIKVVGFAKDLKDVFTLQQVLSTIQTPLPIIALLAGEKGRLSRVINKFMTPVTNPLLPVAAAPGQLSVRQILKMRENI</sequence>
<dbReference type="InterPro" id="IPR013785">
    <property type="entry name" value="Aldolase_TIM"/>
</dbReference>
<dbReference type="GO" id="GO:0009073">
    <property type="term" value="P:aromatic amino acid family biosynthetic process"/>
    <property type="evidence" value="ECO:0007669"/>
    <property type="project" value="UniProtKB-KW"/>
</dbReference>
<dbReference type="GO" id="GO:0046279">
    <property type="term" value="P:3,4-dihydroxybenzoate biosynthetic process"/>
    <property type="evidence" value="ECO:0007669"/>
    <property type="project" value="UniProtKB-ARBA"/>
</dbReference>
<name>A0A6B2L539_9EUKA</name>
<dbReference type="CDD" id="cd00464">
    <property type="entry name" value="SK"/>
    <property type="match status" value="1"/>
</dbReference>
<dbReference type="GO" id="GO:0005524">
    <property type="term" value="F:ATP binding"/>
    <property type="evidence" value="ECO:0007669"/>
    <property type="project" value="UniProtKB-KW"/>
</dbReference>
<dbReference type="GO" id="GO:0003855">
    <property type="term" value="F:3-dehydroquinate dehydratase activity"/>
    <property type="evidence" value="ECO:0007669"/>
    <property type="project" value="UniProtKB-EC"/>
</dbReference>
<dbReference type="Gene3D" id="3.40.50.300">
    <property type="entry name" value="P-loop containing nucleotide triphosphate hydrolases"/>
    <property type="match status" value="1"/>
</dbReference>
<evidence type="ECO:0000256" key="5">
    <source>
        <dbReference type="ARBA" id="ARBA00022741"/>
    </source>
</evidence>
<protein>
    <submittedName>
        <fullName evidence="12">Uncharacterized protein</fullName>
    </submittedName>
</protein>
<keyword evidence="3" id="KW-0028">Amino-acid biosynthesis</keyword>
<comment type="pathway">
    <text evidence="2">Metabolic intermediate biosynthesis; chorismate biosynthesis; chorismate from D-erythrose 4-phosphate and phosphoenolpyruvate: step 5/7.</text>
</comment>
<evidence type="ECO:0000256" key="7">
    <source>
        <dbReference type="ARBA" id="ARBA00022840"/>
    </source>
</evidence>
<dbReference type="Pfam" id="PF01487">
    <property type="entry name" value="DHquinase_I"/>
    <property type="match status" value="1"/>
</dbReference>
<proteinExistence type="predicted"/>
<evidence type="ECO:0000256" key="4">
    <source>
        <dbReference type="ARBA" id="ARBA00022679"/>
    </source>
</evidence>
<keyword evidence="10" id="KW-0704">Schiff base</keyword>
<evidence type="ECO:0000313" key="12">
    <source>
        <dbReference type="EMBL" id="NDV31997.1"/>
    </source>
</evidence>
<evidence type="ECO:0000256" key="3">
    <source>
        <dbReference type="ARBA" id="ARBA00022605"/>
    </source>
</evidence>
<dbReference type="PANTHER" id="PTHR43699:SF1">
    <property type="entry name" value="3-DEHYDROQUINATE DEHYDRATASE"/>
    <property type="match status" value="1"/>
</dbReference>
<evidence type="ECO:0000256" key="11">
    <source>
        <dbReference type="ARBA" id="ARBA00048567"/>
    </source>
</evidence>
<keyword evidence="7" id="KW-0067">ATP-binding</keyword>
<dbReference type="GO" id="GO:0009423">
    <property type="term" value="P:chorismate biosynthetic process"/>
    <property type="evidence" value="ECO:0007669"/>
    <property type="project" value="UniProtKB-UniPathway"/>
</dbReference>
<dbReference type="GO" id="GO:0004765">
    <property type="term" value="F:shikimate kinase activity"/>
    <property type="evidence" value="ECO:0007669"/>
    <property type="project" value="UniProtKB-EC"/>
</dbReference>
<dbReference type="InterPro" id="IPR001381">
    <property type="entry name" value="DHquinase_I"/>
</dbReference>
<dbReference type="Gene3D" id="3.20.20.70">
    <property type="entry name" value="Aldolase class I"/>
    <property type="match status" value="1"/>
</dbReference>
<keyword evidence="9" id="KW-0456">Lyase</keyword>
<comment type="catalytic activity">
    <reaction evidence="11">
        <text>shikimate + ATP = 3-phosphoshikimate + ADP + H(+)</text>
        <dbReference type="Rhea" id="RHEA:13121"/>
        <dbReference type="ChEBI" id="CHEBI:15378"/>
        <dbReference type="ChEBI" id="CHEBI:30616"/>
        <dbReference type="ChEBI" id="CHEBI:36208"/>
        <dbReference type="ChEBI" id="CHEBI:145989"/>
        <dbReference type="ChEBI" id="CHEBI:456216"/>
        <dbReference type="EC" id="2.7.1.71"/>
    </reaction>
</comment>
<dbReference type="PRINTS" id="PR01100">
    <property type="entry name" value="SHIKIMTKNASE"/>
</dbReference>
<dbReference type="InterPro" id="IPR027417">
    <property type="entry name" value="P-loop_NTPase"/>
</dbReference>
<keyword evidence="8" id="KW-0057">Aromatic amino acid biosynthesis</keyword>
<dbReference type="EMBL" id="GIBP01003028">
    <property type="protein sequence ID" value="NDV31997.1"/>
    <property type="molecule type" value="Transcribed_RNA"/>
</dbReference>
<dbReference type="InterPro" id="IPR050146">
    <property type="entry name" value="Type-I_3-dehydroquinase"/>
</dbReference>
<keyword evidence="4" id="KW-0808">Transferase</keyword>
<evidence type="ECO:0000256" key="6">
    <source>
        <dbReference type="ARBA" id="ARBA00022777"/>
    </source>
</evidence>
<evidence type="ECO:0000256" key="9">
    <source>
        <dbReference type="ARBA" id="ARBA00023239"/>
    </source>
</evidence>